<name>H3NHC1_9LACT</name>
<comment type="subcellular location">
    <subcellularLocation>
        <location evidence="1">Cell envelope</location>
    </subcellularLocation>
</comment>
<evidence type="ECO:0000256" key="3">
    <source>
        <dbReference type="SAM" id="MobiDB-lite"/>
    </source>
</evidence>
<dbReference type="PATRIC" id="fig|883113.3.peg.265"/>
<dbReference type="CDD" id="cd02966">
    <property type="entry name" value="TlpA_like_family"/>
    <property type="match status" value="1"/>
</dbReference>
<dbReference type="InterPro" id="IPR013740">
    <property type="entry name" value="Redoxin"/>
</dbReference>
<dbReference type="PROSITE" id="PS00194">
    <property type="entry name" value="THIOREDOXIN_1"/>
    <property type="match status" value="1"/>
</dbReference>
<dbReference type="OrthoDB" id="25753at2"/>
<dbReference type="SUPFAM" id="SSF52833">
    <property type="entry name" value="Thioredoxin-like"/>
    <property type="match status" value="1"/>
</dbReference>
<dbReference type="PANTHER" id="PTHR42852:SF17">
    <property type="entry name" value="THIOREDOXIN-LIKE PROTEIN HI_1115"/>
    <property type="match status" value="1"/>
</dbReference>
<dbReference type="AlphaFoldDB" id="H3NHC1"/>
<comment type="caution">
    <text evidence="5">The sequence shown here is derived from an EMBL/GenBank/DDBJ whole genome shotgun (WGS) entry which is preliminary data.</text>
</comment>
<dbReference type="Gene3D" id="3.40.30.10">
    <property type="entry name" value="Glutaredoxin"/>
    <property type="match status" value="1"/>
</dbReference>
<evidence type="ECO:0000259" key="4">
    <source>
        <dbReference type="PROSITE" id="PS51352"/>
    </source>
</evidence>
<dbReference type="InterPro" id="IPR013766">
    <property type="entry name" value="Thioredoxin_domain"/>
</dbReference>
<dbReference type="eggNOG" id="COG0526">
    <property type="taxonomic scope" value="Bacteria"/>
</dbReference>
<feature type="domain" description="Thioredoxin" evidence="4">
    <location>
        <begin position="78"/>
        <end position="222"/>
    </location>
</feature>
<dbReference type="RefSeq" id="WP_006308145.1">
    <property type="nucleotide sequence ID" value="NZ_JH601133.1"/>
</dbReference>
<feature type="compositionally biased region" description="Low complexity" evidence="3">
    <location>
        <begin position="39"/>
        <end position="48"/>
    </location>
</feature>
<sequence>MKQLTRYGLMLVALFIVAGVFYSQAQKDQQVVDSPQEVTTTTTSTTSQEPEEISQEDEIELDDQASEETEETQKESSETENESSIDLAKFEFIDGKEEVIDITDNIGRPMVVNMWATWCPPCREEMPAFQKAWEDHKEEVDFFMVNALHSKPSENKEAVDRFVEKHKLTLPIYYDLDLATMIEVQATFLPTTLFINKEGEIVHHQIGMISPEDLEKHIESIL</sequence>
<proteinExistence type="predicted"/>
<evidence type="ECO:0000313" key="6">
    <source>
        <dbReference type="Proteomes" id="UP000006190"/>
    </source>
</evidence>
<accession>H3NHC1</accession>
<dbReference type="InterPro" id="IPR050553">
    <property type="entry name" value="Thioredoxin_ResA/DsbE_sf"/>
</dbReference>
<evidence type="ECO:0000256" key="1">
    <source>
        <dbReference type="ARBA" id="ARBA00004196"/>
    </source>
</evidence>
<evidence type="ECO:0000256" key="2">
    <source>
        <dbReference type="ARBA" id="ARBA00022748"/>
    </source>
</evidence>
<dbReference type="InterPro" id="IPR017937">
    <property type="entry name" value="Thioredoxin_CS"/>
</dbReference>
<dbReference type="Proteomes" id="UP000006190">
    <property type="component" value="Unassembled WGS sequence"/>
</dbReference>
<protein>
    <recommendedName>
        <fullName evidence="4">Thioredoxin domain-containing protein</fullName>
    </recommendedName>
</protein>
<dbReference type="PROSITE" id="PS51352">
    <property type="entry name" value="THIOREDOXIN_2"/>
    <property type="match status" value="1"/>
</dbReference>
<evidence type="ECO:0000313" key="5">
    <source>
        <dbReference type="EMBL" id="EHR38176.1"/>
    </source>
</evidence>
<dbReference type="EMBL" id="AGEG01000002">
    <property type="protein sequence ID" value="EHR38176.1"/>
    <property type="molecule type" value="Genomic_DNA"/>
</dbReference>
<dbReference type="GO" id="GO:0017004">
    <property type="term" value="P:cytochrome complex assembly"/>
    <property type="evidence" value="ECO:0007669"/>
    <property type="project" value="UniProtKB-KW"/>
</dbReference>
<organism evidence="5 6">
    <name type="scientific">Facklamia languida CCUG 37842</name>
    <dbReference type="NCBI Taxonomy" id="883113"/>
    <lineage>
        <taxon>Bacteria</taxon>
        <taxon>Bacillati</taxon>
        <taxon>Bacillota</taxon>
        <taxon>Bacilli</taxon>
        <taxon>Lactobacillales</taxon>
        <taxon>Aerococcaceae</taxon>
        <taxon>Facklamia</taxon>
    </lineage>
</organism>
<reference evidence="5 6" key="1">
    <citation type="submission" date="2012-01" db="EMBL/GenBank/DDBJ databases">
        <title>The Genome Sequence of Facklamia languida CCUG 37842.</title>
        <authorList>
            <consortium name="The Broad Institute Genome Sequencing Platform"/>
            <person name="Earl A."/>
            <person name="Ward D."/>
            <person name="Feldgarden M."/>
            <person name="Gevers D."/>
            <person name="Huys G."/>
            <person name="Young S.K."/>
            <person name="Zeng Q."/>
            <person name="Gargeya S."/>
            <person name="Fitzgerald M."/>
            <person name="Haas B."/>
            <person name="Abouelleil A."/>
            <person name="Alvarado L."/>
            <person name="Arachchi H.M."/>
            <person name="Berlin A."/>
            <person name="Chapman S.B."/>
            <person name="Gearin G."/>
            <person name="Goldberg J."/>
            <person name="Griggs A."/>
            <person name="Gujja S."/>
            <person name="Hansen M."/>
            <person name="Heiman D."/>
            <person name="Howarth C."/>
            <person name="Larimer J."/>
            <person name="Lui A."/>
            <person name="MacDonald P.J.P."/>
            <person name="McCowen C."/>
            <person name="Montmayeur A."/>
            <person name="Murphy C."/>
            <person name="Neiman D."/>
            <person name="Pearson M."/>
            <person name="Priest M."/>
            <person name="Roberts A."/>
            <person name="Saif S."/>
            <person name="Shea T."/>
            <person name="Sisk P."/>
            <person name="Stolte C."/>
            <person name="Sykes S."/>
            <person name="Wortman J."/>
            <person name="Nusbaum C."/>
            <person name="Birren B."/>
        </authorList>
    </citation>
    <scope>NUCLEOTIDE SEQUENCE [LARGE SCALE GENOMIC DNA]</scope>
    <source>
        <strain evidence="5 6">CCUG 37842</strain>
    </source>
</reference>
<dbReference type="PANTHER" id="PTHR42852">
    <property type="entry name" value="THIOL:DISULFIDE INTERCHANGE PROTEIN DSBE"/>
    <property type="match status" value="1"/>
</dbReference>
<feature type="compositionally biased region" description="Acidic residues" evidence="3">
    <location>
        <begin position="49"/>
        <end position="70"/>
    </location>
</feature>
<feature type="region of interest" description="Disordered" evidence="3">
    <location>
        <begin position="29"/>
        <end position="83"/>
    </location>
</feature>
<dbReference type="HOGENOM" id="CLU_1114490_0_0_9"/>
<dbReference type="GO" id="GO:0016491">
    <property type="term" value="F:oxidoreductase activity"/>
    <property type="evidence" value="ECO:0007669"/>
    <property type="project" value="InterPro"/>
</dbReference>
<dbReference type="GO" id="GO:0030313">
    <property type="term" value="C:cell envelope"/>
    <property type="evidence" value="ECO:0007669"/>
    <property type="project" value="UniProtKB-SubCell"/>
</dbReference>
<dbReference type="Pfam" id="PF08534">
    <property type="entry name" value="Redoxin"/>
    <property type="match status" value="1"/>
</dbReference>
<keyword evidence="6" id="KW-1185">Reference proteome</keyword>
<dbReference type="STRING" id="883113.HMPREF9708_00260"/>
<dbReference type="InterPro" id="IPR036249">
    <property type="entry name" value="Thioredoxin-like_sf"/>
</dbReference>
<gene>
    <name evidence="5" type="ORF">HMPREF9708_00260</name>
</gene>
<feature type="compositionally biased region" description="Polar residues" evidence="3">
    <location>
        <begin position="29"/>
        <end position="38"/>
    </location>
</feature>
<keyword evidence="2" id="KW-0201">Cytochrome c-type biogenesis</keyword>